<dbReference type="Proteomes" id="UP000001593">
    <property type="component" value="Unassembled WGS sequence"/>
</dbReference>
<evidence type="ECO:0000313" key="10">
    <source>
        <dbReference type="Proteomes" id="UP000001593"/>
    </source>
</evidence>
<sequence length="124" mass="12825">ASSCPPLLTPSNGTMNCTHDSTAVGTVCVFGCEGGRRVVGSTERRCQPTGEWSGVQPACQTSSCPPLLTPSNGTMNCTHDSTVVGTVCVFGCEGGRRVVGSTERRCQPTGEWSGVQPACQSKTV</sequence>
<dbReference type="InParanoid" id="A7RS19"/>
<organism evidence="9 10">
    <name type="scientific">Nematostella vectensis</name>
    <name type="common">Starlet sea anemone</name>
    <dbReference type="NCBI Taxonomy" id="45351"/>
    <lineage>
        <taxon>Eukaryota</taxon>
        <taxon>Metazoa</taxon>
        <taxon>Cnidaria</taxon>
        <taxon>Anthozoa</taxon>
        <taxon>Hexacorallia</taxon>
        <taxon>Actiniaria</taxon>
        <taxon>Edwardsiidae</taxon>
        <taxon>Nematostella</taxon>
    </lineage>
</organism>
<evidence type="ECO:0000256" key="1">
    <source>
        <dbReference type="ARBA" id="ARBA00022659"/>
    </source>
</evidence>
<evidence type="ECO:0000256" key="7">
    <source>
        <dbReference type="PROSITE-ProRule" id="PRU00302"/>
    </source>
</evidence>
<name>A7RS19_NEMVE</name>
<dbReference type="Gene3D" id="2.10.70.10">
    <property type="entry name" value="Complement Module, domain 1"/>
    <property type="match status" value="2"/>
</dbReference>
<feature type="domain" description="Sushi" evidence="8">
    <location>
        <begin position="62"/>
        <end position="121"/>
    </location>
</feature>
<dbReference type="HOGENOM" id="CLU_020107_4_0_1"/>
<dbReference type="SUPFAM" id="SSF57535">
    <property type="entry name" value="Complement control module/SCR domain"/>
    <property type="match status" value="2"/>
</dbReference>
<feature type="domain" description="Sushi" evidence="8">
    <location>
        <begin position="2"/>
        <end position="61"/>
    </location>
</feature>
<dbReference type="InterPro" id="IPR002396">
    <property type="entry name" value="Selectin_superfamily"/>
</dbReference>
<keyword evidence="5 7" id="KW-1015">Disulfide bond</keyword>
<evidence type="ECO:0000313" key="9">
    <source>
        <dbReference type="EMBL" id="EDO45727.1"/>
    </source>
</evidence>
<dbReference type="eggNOG" id="KOG4297">
    <property type="taxonomic scope" value="Eukaryota"/>
</dbReference>
<evidence type="ECO:0000256" key="6">
    <source>
        <dbReference type="ARBA" id="ARBA00023180"/>
    </source>
</evidence>
<keyword evidence="4" id="KW-0106">Calcium</keyword>
<dbReference type="InterPro" id="IPR035976">
    <property type="entry name" value="Sushi/SCR/CCP_sf"/>
</dbReference>
<dbReference type="Pfam" id="PF00084">
    <property type="entry name" value="Sushi"/>
    <property type="match status" value="2"/>
</dbReference>
<evidence type="ECO:0000256" key="2">
    <source>
        <dbReference type="ARBA" id="ARBA00022729"/>
    </source>
</evidence>
<dbReference type="GO" id="GO:0007155">
    <property type="term" value="P:cell adhesion"/>
    <property type="evidence" value="ECO:0007669"/>
    <property type="project" value="InterPro"/>
</dbReference>
<keyword evidence="6" id="KW-0325">Glycoprotein</keyword>
<feature type="non-terminal residue" evidence="9">
    <location>
        <position position="1"/>
    </location>
</feature>
<keyword evidence="1 7" id="KW-0768">Sushi</keyword>
<keyword evidence="3" id="KW-0677">Repeat</keyword>
<dbReference type="PANTHER" id="PTHR46393">
    <property type="entry name" value="SUSHI DOMAIN-CONTAINING PROTEIN"/>
    <property type="match status" value="1"/>
</dbReference>
<evidence type="ECO:0000256" key="5">
    <source>
        <dbReference type="ARBA" id="ARBA00023157"/>
    </source>
</evidence>
<gene>
    <name evidence="9" type="ORF">NEMVEDRAFT_v1g91464</name>
</gene>
<dbReference type="EMBL" id="DS469533">
    <property type="protein sequence ID" value="EDO45727.1"/>
    <property type="molecule type" value="Genomic_DNA"/>
</dbReference>
<keyword evidence="2" id="KW-0732">Signal</keyword>
<evidence type="ECO:0000256" key="4">
    <source>
        <dbReference type="ARBA" id="ARBA00022837"/>
    </source>
</evidence>
<keyword evidence="10" id="KW-1185">Reference proteome</keyword>
<dbReference type="OMA" id="CVFGCEG"/>
<evidence type="ECO:0000259" key="8">
    <source>
        <dbReference type="PROSITE" id="PS50923"/>
    </source>
</evidence>
<dbReference type="InterPro" id="IPR000436">
    <property type="entry name" value="Sushi_SCR_CCP_dom"/>
</dbReference>
<dbReference type="GO" id="GO:0016020">
    <property type="term" value="C:membrane"/>
    <property type="evidence" value="ECO:0007669"/>
    <property type="project" value="InterPro"/>
</dbReference>
<dbReference type="PhylomeDB" id="A7RS19"/>
<dbReference type="CDD" id="cd00033">
    <property type="entry name" value="CCP"/>
    <property type="match status" value="2"/>
</dbReference>
<dbReference type="SMART" id="SM00032">
    <property type="entry name" value="CCP"/>
    <property type="match status" value="2"/>
</dbReference>
<reference evidence="9 10" key="1">
    <citation type="journal article" date="2007" name="Science">
        <title>Sea anemone genome reveals ancestral eumetazoan gene repertoire and genomic organization.</title>
        <authorList>
            <person name="Putnam N.H."/>
            <person name="Srivastava M."/>
            <person name="Hellsten U."/>
            <person name="Dirks B."/>
            <person name="Chapman J."/>
            <person name="Salamov A."/>
            <person name="Terry A."/>
            <person name="Shapiro H."/>
            <person name="Lindquist E."/>
            <person name="Kapitonov V.V."/>
            <person name="Jurka J."/>
            <person name="Genikhovich G."/>
            <person name="Grigoriev I.V."/>
            <person name="Lucas S.M."/>
            <person name="Steele R.E."/>
            <person name="Finnerty J.R."/>
            <person name="Technau U."/>
            <person name="Martindale M.Q."/>
            <person name="Rokhsar D.S."/>
        </authorList>
    </citation>
    <scope>NUCLEOTIDE SEQUENCE [LARGE SCALE GENOMIC DNA]</scope>
    <source>
        <strain evidence="10">CH2 X CH6</strain>
    </source>
</reference>
<feature type="disulfide bond" evidence="7">
    <location>
        <begin position="32"/>
        <end position="59"/>
    </location>
</feature>
<dbReference type="PROSITE" id="PS50923">
    <property type="entry name" value="SUSHI"/>
    <property type="match status" value="2"/>
</dbReference>
<proteinExistence type="predicted"/>
<protein>
    <recommendedName>
        <fullName evidence="8">Sushi domain-containing protein</fullName>
    </recommendedName>
</protein>
<dbReference type="STRING" id="45351.A7RS19"/>
<comment type="caution">
    <text evidence="7">Lacks conserved residue(s) required for the propagation of feature annotation.</text>
</comment>
<accession>A7RS19</accession>
<feature type="disulfide bond" evidence="7">
    <location>
        <begin position="92"/>
        <end position="119"/>
    </location>
</feature>
<dbReference type="AlphaFoldDB" id="A7RS19"/>
<dbReference type="PANTHER" id="PTHR46393:SF7">
    <property type="entry name" value="COMPLEMENT C2"/>
    <property type="match status" value="1"/>
</dbReference>
<dbReference type="PRINTS" id="PR00343">
    <property type="entry name" value="SELECTIN"/>
</dbReference>
<evidence type="ECO:0000256" key="3">
    <source>
        <dbReference type="ARBA" id="ARBA00022737"/>
    </source>
</evidence>
<feature type="non-terminal residue" evidence="9">
    <location>
        <position position="124"/>
    </location>
</feature>